<reference evidence="1" key="1">
    <citation type="submission" date="2022-04" db="EMBL/GenBank/DDBJ databases">
        <title>Chromosome-scale genome assembly of Holotrichia oblita Faldermann.</title>
        <authorList>
            <person name="Rongchong L."/>
        </authorList>
    </citation>
    <scope>NUCLEOTIDE SEQUENCE</scope>
    <source>
        <strain evidence="1">81SQS9</strain>
    </source>
</reference>
<accession>A0ACB9TAX2</accession>
<name>A0ACB9TAX2_HOLOL</name>
<dbReference type="EMBL" id="CM043018">
    <property type="protein sequence ID" value="KAI4463825.1"/>
    <property type="molecule type" value="Genomic_DNA"/>
</dbReference>
<protein>
    <submittedName>
        <fullName evidence="1">Protein disulfide-isomerase a6</fullName>
    </submittedName>
</protein>
<organism evidence="1 2">
    <name type="scientific">Holotrichia oblita</name>
    <name type="common">Chafer beetle</name>
    <dbReference type="NCBI Taxonomy" id="644536"/>
    <lineage>
        <taxon>Eukaryota</taxon>
        <taxon>Metazoa</taxon>
        <taxon>Ecdysozoa</taxon>
        <taxon>Arthropoda</taxon>
        <taxon>Hexapoda</taxon>
        <taxon>Insecta</taxon>
        <taxon>Pterygota</taxon>
        <taxon>Neoptera</taxon>
        <taxon>Endopterygota</taxon>
        <taxon>Coleoptera</taxon>
        <taxon>Polyphaga</taxon>
        <taxon>Scarabaeiformia</taxon>
        <taxon>Scarabaeidae</taxon>
        <taxon>Melolonthinae</taxon>
        <taxon>Holotrichia</taxon>
    </lineage>
</organism>
<comment type="caution">
    <text evidence="1">The sequence shown here is derived from an EMBL/GenBank/DDBJ whole genome shotgun (WGS) entry which is preliminary data.</text>
</comment>
<evidence type="ECO:0000313" key="2">
    <source>
        <dbReference type="Proteomes" id="UP001056778"/>
    </source>
</evidence>
<keyword evidence="2" id="KW-1185">Reference proteome</keyword>
<gene>
    <name evidence="1" type="ORF">MML48_4g00017981</name>
</gene>
<evidence type="ECO:0000313" key="1">
    <source>
        <dbReference type="EMBL" id="KAI4463825.1"/>
    </source>
</evidence>
<sequence>MFRVIIFAVYLVETFALYPSSSDVILLNPNNFDSLVVNNDEVWIVQFFASWCGHCQQLVPEYQKAATALKGVVKVGAINADEHKDFGKRFDVRGFPTIKIFGKNKKKPEEFSGSRNAQGIVDSALNAARNQIYGKLGIKASQKGGSSSDVIELTDSNFDRLVLQSEDMWLVEFFAPWCGHCKNLAPQWAEAATSLKGKVKLGALDATINKMKAAEYRIEGFPTIKYFGLGKKSANSAVNYNGGRSASNIISWALERLSENLPPPEITQIVNEESFKEDCHDKPLCVISILPNILDCQSQCRNDYLNLLRKMGEKFKEKMWGWIWAEANSQPELENALDIGGFGYPTMVVLNTRKLKYSLLRGSFSEVGIKEFLRDLSYGRGNSVDLRGAKLPGIVDAIRWNGEDGVLPQEEDLDVDEKDEL</sequence>
<dbReference type="Proteomes" id="UP001056778">
    <property type="component" value="Chromosome 4"/>
</dbReference>
<proteinExistence type="predicted"/>